<comment type="caution">
    <text evidence="2">The sequence shown here is derived from an EMBL/GenBank/DDBJ whole genome shotgun (WGS) entry which is preliminary data.</text>
</comment>
<reference evidence="2 3" key="1">
    <citation type="journal article" date="2019" name="Nat. Ecol. Evol.">
        <title>Megaphylogeny resolves global patterns of mushroom evolution.</title>
        <authorList>
            <person name="Varga T."/>
            <person name="Krizsan K."/>
            <person name="Foldi C."/>
            <person name="Dima B."/>
            <person name="Sanchez-Garcia M."/>
            <person name="Sanchez-Ramirez S."/>
            <person name="Szollosi G.J."/>
            <person name="Szarkandi J.G."/>
            <person name="Papp V."/>
            <person name="Albert L."/>
            <person name="Andreopoulos W."/>
            <person name="Angelini C."/>
            <person name="Antonin V."/>
            <person name="Barry K.W."/>
            <person name="Bougher N.L."/>
            <person name="Buchanan P."/>
            <person name="Buyck B."/>
            <person name="Bense V."/>
            <person name="Catcheside P."/>
            <person name="Chovatia M."/>
            <person name="Cooper J."/>
            <person name="Damon W."/>
            <person name="Desjardin D."/>
            <person name="Finy P."/>
            <person name="Geml J."/>
            <person name="Haridas S."/>
            <person name="Hughes K."/>
            <person name="Justo A."/>
            <person name="Karasinski D."/>
            <person name="Kautmanova I."/>
            <person name="Kiss B."/>
            <person name="Kocsube S."/>
            <person name="Kotiranta H."/>
            <person name="LaButti K.M."/>
            <person name="Lechner B.E."/>
            <person name="Liimatainen K."/>
            <person name="Lipzen A."/>
            <person name="Lukacs Z."/>
            <person name="Mihaltcheva S."/>
            <person name="Morgado L.N."/>
            <person name="Niskanen T."/>
            <person name="Noordeloos M.E."/>
            <person name="Ohm R.A."/>
            <person name="Ortiz-Santana B."/>
            <person name="Ovrebo C."/>
            <person name="Racz N."/>
            <person name="Riley R."/>
            <person name="Savchenko A."/>
            <person name="Shiryaev A."/>
            <person name="Soop K."/>
            <person name="Spirin V."/>
            <person name="Szebenyi C."/>
            <person name="Tomsovsky M."/>
            <person name="Tulloss R.E."/>
            <person name="Uehling J."/>
            <person name="Grigoriev I.V."/>
            <person name="Vagvolgyi C."/>
            <person name="Papp T."/>
            <person name="Martin F.M."/>
            <person name="Miettinen O."/>
            <person name="Hibbett D.S."/>
            <person name="Nagy L.G."/>
        </authorList>
    </citation>
    <scope>NUCLEOTIDE SEQUENCE [LARGE SCALE GENOMIC DNA]</scope>
    <source>
        <strain evidence="2 3">FP101781</strain>
    </source>
</reference>
<organism evidence="2 3">
    <name type="scientific">Coprinellus micaceus</name>
    <name type="common">Glistening ink-cap mushroom</name>
    <name type="synonym">Coprinus micaceus</name>
    <dbReference type="NCBI Taxonomy" id="71717"/>
    <lineage>
        <taxon>Eukaryota</taxon>
        <taxon>Fungi</taxon>
        <taxon>Dikarya</taxon>
        <taxon>Basidiomycota</taxon>
        <taxon>Agaricomycotina</taxon>
        <taxon>Agaricomycetes</taxon>
        <taxon>Agaricomycetidae</taxon>
        <taxon>Agaricales</taxon>
        <taxon>Agaricineae</taxon>
        <taxon>Psathyrellaceae</taxon>
        <taxon>Coprinellus</taxon>
    </lineage>
</organism>
<feature type="compositionally biased region" description="Low complexity" evidence="1">
    <location>
        <begin position="134"/>
        <end position="147"/>
    </location>
</feature>
<keyword evidence="3" id="KW-1185">Reference proteome</keyword>
<dbReference type="EMBL" id="QPFP01000079">
    <property type="protein sequence ID" value="TEB23330.1"/>
    <property type="molecule type" value="Genomic_DNA"/>
</dbReference>
<evidence type="ECO:0000313" key="3">
    <source>
        <dbReference type="Proteomes" id="UP000298030"/>
    </source>
</evidence>
<dbReference type="Proteomes" id="UP000298030">
    <property type="component" value="Unassembled WGS sequence"/>
</dbReference>
<protein>
    <submittedName>
        <fullName evidence="2">Uncharacterized protein</fullName>
    </submittedName>
</protein>
<sequence>MGYIYAVYAELVSKSGKSIFDAILYIASSPSPLILSEEVLTAEKGKSERSGYCTSRLAVLRQSWAMYSVTDMQRWMLLASRCNRVAQLHYPVPTSKSGSSPRTARARFELPRSSLIAKRRIGKSPVKGDASILFSLPPPSITSSPSSGHPPPIQRAAQKGGPAGRRRIAEEIMYGAGVGDQRLWEG</sequence>
<gene>
    <name evidence="2" type="ORF">FA13DRAFT_1778334</name>
</gene>
<proteinExistence type="predicted"/>
<dbReference type="AlphaFoldDB" id="A0A4Y7SN84"/>
<evidence type="ECO:0000313" key="2">
    <source>
        <dbReference type="EMBL" id="TEB23330.1"/>
    </source>
</evidence>
<name>A0A4Y7SN84_COPMI</name>
<feature type="region of interest" description="Disordered" evidence="1">
    <location>
        <begin position="134"/>
        <end position="165"/>
    </location>
</feature>
<evidence type="ECO:0000256" key="1">
    <source>
        <dbReference type="SAM" id="MobiDB-lite"/>
    </source>
</evidence>
<accession>A0A4Y7SN84</accession>